<keyword evidence="9" id="KW-0406">Ion transport</keyword>
<evidence type="ECO:0000256" key="7">
    <source>
        <dbReference type="ARBA" id="ARBA00022967"/>
    </source>
</evidence>
<dbReference type="GO" id="GO:0043190">
    <property type="term" value="C:ATP-binding cassette (ABC) transporter complex"/>
    <property type="evidence" value="ECO:0007669"/>
    <property type="project" value="InterPro"/>
</dbReference>
<keyword evidence="3" id="KW-0410">Iron transport</keyword>
<dbReference type="SMART" id="SM00382">
    <property type="entry name" value="AAA"/>
    <property type="match status" value="1"/>
</dbReference>
<keyword evidence="10" id="KW-0472">Membrane</keyword>
<evidence type="ECO:0000256" key="8">
    <source>
        <dbReference type="ARBA" id="ARBA00023004"/>
    </source>
</evidence>
<keyword evidence="4" id="KW-0997">Cell inner membrane</keyword>
<dbReference type="CDD" id="cd03259">
    <property type="entry name" value="ABC_Carb_Solutes_like"/>
    <property type="match status" value="1"/>
</dbReference>
<dbReference type="InterPro" id="IPR017871">
    <property type="entry name" value="ABC_transporter-like_CS"/>
</dbReference>
<dbReference type="PROSITE" id="PS50893">
    <property type="entry name" value="ABC_TRANSPORTER_2"/>
    <property type="match status" value="1"/>
</dbReference>
<keyword evidence="2" id="KW-1003">Cell membrane</keyword>
<dbReference type="PANTHER" id="PTHR42781">
    <property type="entry name" value="SPERMIDINE/PUTRESCINE IMPORT ATP-BINDING PROTEIN POTA"/>
    <property type="match status" value="1"/>
</dbReference>
<dbReference type="GO" id="GO:0015408">
    <property type="term" value="F:ABC-type ferric iron transporter activity"/>
    <property type="evidence" value="ECO:0007669"/>
    <property type="project" value="InterPro"/>
</dbReference>
<dbReference type="EMBL" id="MOAY01000081">
    <property type="protein sequence ID" value="ROM33574.1"/>
    <property type="molecule type" value="Genomic_DNA"/>
</dbReference>
<keyword evidence="7" id="KW-1278">Translocase</keyword>
<dbReference type="InterPro" id="IPR003439">
    <property type="entry name" value="ABC_transporter-like_ATP-bd"/>
</dbReference>
<dbReference type="SUPFAM" id="SSF50331">
    <property type="entry name" value="MOP-like"/>
    <property type="match status" value="1"/>
</dbReference>
<proteinExistence type="predicted"/>
<evidence type="ECO:0000256" key="1">
    <source>
        <dbReference type="ARBA" id="ARBA00022448"/>
    </source>
</evidence>
<keyword evidence="8" id="KW-0408">Iron</keyword>
<dbReference type="PROSITE" id="PS00211">
    <property type="entry name" value="ABC_TRANSPORTER_1"/>
    <property type="match status" value="1"/>
</dbReference>
<dbReference type="GO" id="GO:0016887">
    <property type="term" value="F:ATP hydrolysis activity"/>
    <property type="evidence" value="ECO:0007669"/>
    <property type="project" value="InterPro"/>
</dbReference>
<dbReference type="Gene3D" id="3.40.50.300">
    <property type="entry name" value="P-loop containing nucleotide triphosphate hydrolases"/>
    <property type="match status" value="1"/>
</dbReference>
<evidence type="ECO:0000256" key="3">
    <source>
        <dbReference type="ARBA" id="ARBA00022496"/>
    </source>
</evidence>
<protein>
    <submittedName>
        <fullName evidence="12">ABC transporter ATP-binding protein</fullName>
    </submittedName>
</protein>
<evidence type="ECO:0000256" key="9">
    <source>
        <dbReference type="ARBA" id="ARBA00023065"/>
    </source>
</evidence>
<keyword evidence="6 12" id="KW-0067">ATP-binding</keyword>
<dbReference type="InterPro" id="IPR015853">
    <property type="entry name" value="ABC_transpr_FbpC"/>
</dbReference>
<feature type="domain" description="ABC transporter" evidence="11">
    <location>
        <begin position="4"/>
        <end position="236"/>
    </location>
</feature>
<sequence>MNALELHALCKTFGNQRALADVSLSVPTGSRTVIVGPSGSGKTTLLRMIAGFEFPDTGSLTLNGQPLVDATHAVPAHQRQIGYVPQDGALFPHMTVADNIGFGLATKGEARDTRIAELMDSVALDANMARRWPHELSGGQQQRVALARALAQQPRLMLLDEPFSALDTGLRSAMRKMVARLLSDAGITTILVTHDQSEALSFADQLAVMRQGRLVQSGHPMDLYQYPIDEQTALFLGEAVVLPARVEAGWAHCGLGRVPVDNPTLHDTTRIMLRPEQLQLSTTDAAGCPGVVTEREFGGNTCTLTVVLHPNEDEPGQAILVRSSGLQAPPTGTVVHLTTIGMAHILKKDAALSLS</sequence>
<evidence type="ECO:0000256" key="5">
    <source>
        <dbReference type="ARBA" id="ARBA00022741"/>
    </source>
</evidence>
<evidence type="ECO:0000313" key="13">
    <source>
        <dbReference type="Proteomes" id="UP000284656"/>
    </source>
</evidence>
<dbReference type="Pfam" id="PF00005">
    <property type="entry name" value="ABC_tran"/>
    <property type="match status" value="1"/>
</dbReference>
<evidence type="ECO:0000256" key="4">
    <source>
        <dbReference type="ARBA" id="ARBA00022519"/>
    </source>
</evidence>
<dbReference type="AlphaFoldDB" id="A0A423EQJ5"/>
<dbReference type="PANTHER" id="PTHR42781:SF5">
    <property type="entry name" value="PUTRESCINE TRANSPORT ATP-BINDING PROTEIN POTG"/>
    <property type="match status" value="1"/>
</dbReference>
<organism evidence="12 13">
    <name type="scientific">Pseudomonas poae</name>
    <dbReference type="NCBI Taxonomy" id="200451"/>
    <lineage>
        <taxon>Bacteria</taxon>
        <taxon>Pseudomonadati</taxon>
        <taxon>Pseudomonadota</taxon>
        <taxon>Gammaproteobacteria</taxon>
        <taxon>Pseudomonadales</taxon>
        <taxon>Pseudomonadaceae</taxon>
        <taxon>Pseudomonas</taxon>
    </lineage>
</organism>
<keyword evidence="5" id="KW-0547">Nucleotide-binding</keyword>
<dbReference type="Gene3D" id="2.40.50.450">
    <property type="match status" value="1"/>
</dbReference>
<dbReference type="RefSeq" id="WP_123717963.1">
    <property type="nucleotide sequence ID" value="NZ_MOAY01000081.1"/>
</dbReference>
<evidence type="ECO:0000256" key="10">
    <source>
        <dbReference type="ARBA" id="ARBA00023136"/>
    </source>
</evidence>
<evidence type="ECO:0000259" key="11">
    <source>
        <dbReference type="PROSITE" id="PS50893"/>
    </source>
</evidence>
<dbReference type="GO" id="GO:0005524">
    <property type="term" value="F:ATP binding"/>
    <property type="evidence" value="ECO:0007669"/>
    <property type="project" value="UniProtKB-KW"/>
</dbReference>
<name>A0A423EQJ5_9PSED</name>
<dbReference type="InterPro" id="IPR027417">
    <property type="entry name" value="P-loop_NTPase"/>
</dbReference>
<dbReference type="InterPro" id="IPR050093">
    <property type="entry name" value="ABC_SmlMolc_Importer"/>
</dbReference>
<evidence type="ECO:0000256" key="2">
    <source>
        <dbReference type="ARBA" id="ARBA00022475"/>
    </source>
</evidence>
<keyword evidence="1" id="KW-0813">Transport</keyword>
<dbReference type="Pfam" id="PF08402">
    <property type="entry name" value="TOBE_2"/>
    <property type="match status" value="1"/>
</dbReference>
<accession>A0A423EQJ5</accession>
<dbReference type="FunFam" id="3.40.50.300:FF:000425">
    <property type="entry name" value="Probable ABC transporter, ATP-binding subunit"/>
    <property type="match status" value="1"/>
</dbReference>
<comment type="caution">
    <text evidence="12">The sequence shown here is derived from an EMBL/GenBank/DDBJ whole genome shotgun (WGS) entry which is preliminary data.</text>
</comment>
<dbReference type="InterPro" id="IPR008995">
    <property type="entry name" value="Mo/tungstate-bd_C_term_dom"/>
</dbReference>
<dbReference type="Proteomes" id="UP000284656">
    <property type="component" value="Unassembled WGS sequence"/>
</dbReference>
<dbReference type="InterPro" id="IPR003593">
    <property type="entry name" value="AAA+_ATPase"/>
</dbReference>
<gene>
    <name evidence="12" type="ORF">BK648_22535</name>
</gene>
<evidence type="ECO:0000313" key="12">
    <source>
        <dbReference type="EMBL" id="ROM33574.1"/>
    </source>
</evidence>
<dbReference type="SUPFAM" id="SSF52540">
    <property type="entry name" value="P-loop containing nucleoside triphosphate hydrolases"/>
    <property type="match status" value="1"/>
</dbReference>
<evidence type="ECO:0000256" key="6">
    <source>
        <dbReference type="ARBA" id="ARBA00022840"/>
    </source>
</evidence>
<reference evidence="12 13" key="1">
    <citation type="submission" date="2016-10" db="EMBL/GenBank/DDBJ databases">
        <title>Comparative genome analysis of multiple Pseudomonas spp. focuses on biocontrol and plant growth promoting traits.</title>
        <authorList>
            <person name="Tao X.-Y."/>
            <person name="Taylor C.G."/>
        </authorList>
    </citation>
    <scope>NUCLEOTIDE SEQUENCE [LARGE SCALE GENOMIC DNA]</scope>
    <source>
        <strain evidence="12 13">29G9</strain>
    </source>
</reference>
<dbReference type="GO" id="GO:0015697">
    <property type="term" value="P:quaternary ammonium group transport"/>
    <property type="evidence" value="ECO:0007669"/>
    <property type="project" value="UniProtKB-ARBA"/>
</dbReference>
<dbReference type="InterPro" id="IPR013611">
    <property type="entry name" value="Transp-assoc_OB_typ2"/>
</dbReference>